<keyword evidence="3" id="KW-1185">Reference proteome</keyword>
<feature type="region of interest" description="Disordered" evidence="1">
    <location>
        <begin position="35"/>
        <end position="58"/>
    </location>
</feature>
<sequence>MFTGLDKTPTTLANTLPLSDDIKFSIIPEPKSKIKSWPTRSSTHPTVAEPNSHDPEVRSGRWCWSETTRLQRSDMSYSNTAIVISTPLHANITNDNHKSVATTEETYEHGSGIILVIKHEPWMINETNTQNPIGLDGTITTTRYDRTLCQPC</sequence>
<accession>A0ABX4MIH3</accession>
<proteinExistence type="predicted"/>
<dbReference type="EMBL" id="NXGL01000001">
    <property type="protein sequence ID" value="PIM95162.1"/>
    <property type="molecule type" value="Genomic_DNA"/>
</dbReference>
<reference evidence="2" key="1">
    <citation type="submission" date="2017-09" db="EMBL/GenBank/DDBJ databases">
        <authorList>
            <person name="Campbell M.A."/>
            <person name="Lukasik P."/>
            <person name="Simon C."/>
            <person name="McCutcheon J.P."/>
        </authorList>
    </citation>
    <scope>NUCLEOTIDE SEQUENCE [LARGE SCALE GENOMIC DNA]</scope>
    <source>
        <strain evidence="2">MAGCAS</strain>
    </source>
</reference>
<dbReference type="Proteomes" id="UP000229707">
    <property type="component" value="Unassembled WGS sequence"/>
</dbReference>
<protein>
    <submittedName>
        <fullName evidence="2">Riboflavin synthase alpha chain</fullName>
    </submittedName>
</protein>
<evidence type="ECO:0000256" key="1">
    <source>
        <dbReference type="SAM" id="MobiDB-lite"/>
    </source>
</evidence>
<comment type="caution">
    <text evidence="2">The sequence shown here is derived from an EMBL/GenBank/DDBJ whole genome shotgun (WGS) entry which is preliminary data.</text>
</comment>
<evidence type="ECO:0000313" key="2">
    <source>
        <dbReference type="EMBL" id="PIM95162.1"/>
    </source>
</evidence>
<organism evidence="2 3">
    <name type="scientific">Candidatus Hodgkinia cicadicola</name>
    <dbReference type="NCBI Taxonomy" id="573658"/>
    <lineage>
        <taxon>Bacteria</taxon>
        <taxon>Pseudomonadati</taxon>
        <taxon>Pseudomonadota</taxon>
        <taxon>Alphaproteobacteria</taxon>
        <taxon>Hyphomicrobiales</taxon>
        <taxon>Candidatus Hodgkinia</taxon>
    </lineage>
</organism>
<name>A0ABX4MIH3_9HYPH</name>
<evidence type="ECO:0000313" key="3">
    <source>
        <dbReference type="Proteomes" id="UP000229707"/>
    </source>
</evidence>
<gene>
    <name evidence="2" type="primary">ribC</name>
    <name evidence="2" type="ORF">MAGCAS_3</name>
</gene>